<keyword evidence="4" id="KW-1185">Reference proteome</keyword>
<dbReference type="Gene3D" id="2.60.120.1130">
    <property type="match status" value="1"/>
</dbReference>
<reference evidence="3 4" key="1">
    <citation type="submission" date="2022-10" db="EMBL/GenBank/DDBJ databases">
        <title>Kaistella sp. BT-6-1-3.</title>
        <authorList>
            <person name="Ai J."/>
            <person name="Deng Z."/>
        </authorList>
    </citation>
    <scope>NUCLEOTIDE SEQUENCE [LARGE SCALE GENOMIC DNA]</scope>
    <source>
        <strain evidence="3 4">BT6-1-3</strain>
    </source>
</reference>
<dbReference type="Gene3D" id="2.60.40.3140">
    <property type="match status" value="1"/>
</dbReference>
<feature type="domain" description="DUF3857" evidence="2">
    <location>
        <begin position="58"/>
        <end position="211"/>
    </location>
</feature>
<comment type="caution">
    <text evidence="3">The sequence shown here is derived from an EMBL/GenBank/DDBJ whole genome shotgun (WGS) entry which is preliminary data.</text>
</comment>
<dbReference type="InterPro" id="IPR038765">
    <property type="entry name" value="Papain-like_cys_pep_sf"/>
</dbReference>
<evidence type="ECO:0000259" key="2">
    <source>
        <dbReference type="Pfam" id="PF12969"/>
    </source>
</evidence>
<dbReference type="Proteomes" id="UP001209107">
    <property type="component" value="Unassembled WGS sequence"/>
</dbReference>
<gene>
    <name evidence="3" type="ORF">OK344_00645</name>
</gene>
<dbReference type="SUPFAM" id="SSF54001">
    <property type="entry name" value="Cysteine proteinases"/>
    <property type="match status" value="1"/>
</dbReference>
<sequence length="628" mass="71508">MKKFYILWCALLYVTLLAQDYNASLIPENLLKNANAVVRESAEDYVLKSVKELHIKQTHAVTILNSAGDEFSTVLIPYNPNTKVGSIKVEVYDAAGKLSKTYSKKDFNDYTNNPSAALYVDDRILILRPMSSQYPYTVKSYYETTTSNTVYLNYFRPVTSYDMSVEKSTFTVHNTSGINIRTKVTDRPLAKLTHSTEGNVMKYSYENIPAIKHEDLAPSISYLVPQVEFSPEKFTLEGKEGNMTDWNSFGKWYYTQLINPVSEITPEIRAEVQALNLSGTTSDKVKTIYQYMQNKTRYVLIAMGIGGWQPMPAAEVSKKGYGDCKALTNYMRTLLAAAGINSYFSVIYDDYSVITFDKDFPRMSGNHAILMVPTEKETIWLENTSQQHAFNHLSFTSHHRNVLAVKEDGIQIVDTPVYKPEQSMEKLNAKILLGDDGAISSDARFEFSGGQYDSNLRLLGLKNDEIREALKNRHYNLKIDDLKVNNLKNDRDEGKIGYDLSLKANGFSKKIGNDLFFPVMPFYEAVMLSSNDERKLPFENSFPFQDDYEIEYIIPAGYIFAEIPKSSSITTEFGSYTIDFTTKDGKLLVKRVLTINKGLYPKEKYKEYLAFRKQTASRDNTKILLTKQ</sequence>
<evidence type="ECO:0000313" key="3">
    <source>
        <dbReference type="EMBL" id="MCW4450717.1"/>
    </source>
</evidence>
<dbReference type="EMBL" id="JAPCHZ010000001">
    <property type="protein sequence ID" value="MCW4450717.1"/>
    <property type="molecule type" value="Genomic_DNA"/>
</dbReference>
<proteinExistence type="predicted"/>
<evidence type="ECO:0000256" key="1">
    <source>
        <dbReference type="SAM" id="SignalP"/>
    </source>
</evidence>
<dbReference type="RefSeq" id="WP_265142978.1">
    <property type="nucleotide sequence ID" value="NZ_JAPCHZ010000001.1"/>
</dbReference>
<accession>A0ABT3JIV4</accession>
<feature type="signal peptide" evidence="1">
    <location>
        <begin position="1"/>
        <end position="18"/>
    </location>
</feature>
<dbReference type="Gene3D" id="3.10.620.30">
    <property type="match status" value="1"/>
</dbReference>
<organism evidence="3 4">
    <name type="scientific">Kaistella yananensis</name>
    <dbReference type="NCBI Taxonomy" id="2989820"/>
    <lineage>
        <taxon>Bacteria</taxon>
        <taxon>Pseudomonadati</taxon>
        <taxon>Bacteroidota</taxon>
        <taxon>Flavobacteriia</taxon>
        <taxon>Flavobacteriales</taxon>
        <taxon>Weeksellaceae</taxon>
        <taxon>Chryseobacterium group</taxon>
        <taxon>Kaistella</taxon>
    </lineage>
</organism>
<name>A0ABT3JIV4_9FLAO</name>
<dbReference type="InterPro" id="IPR024618">
    <property type="entry name" value="DUF3857"/>
</dbReference>
<keyword evidence="1" id="KW-0732">Signal</keyword>
<evidence type="ECO:0000313" key="4">
    <source>
        <dbReference type="Proteomes" id="UP001209107"/>
    </source>
</evidence>
<dbReference type="Pfam" id="PF12969">
    <property type="entry name" value="DUF3857"/>
    <property type="match status" value="1"/>
</dbReference>
<feature type="chain" id="PRO_5045485227" evidence="1">
    <location>
        <begin position="19"/>
        <end position="628"/>
    </location>
</feature>
<protein>
    <submittedName>
        <fullName evidence="3">DUF3857 domain-containing protein</fullName>
    </submittedName>
</protein>